<comment type="caution">
    <text evidence="3">The sequence shown here is derived from an EMBL/GenBank/DDBJ whole genome shotgun (WGS) entry which is preliminary data.</text>
</comment>
<sequence length="83" mass="9313">MKEDGQEASVHNEGVVKPTRKCNAHNIDIQAHLGVYIMVNVFLLVVWKLSKVEYPWPLWVIAGWGVGLAGHIFGRYLGRAATR</sequence>
<evidence type="ECO:0000313" key="4">
    <source>
        <dbReference type="Proteomes" id="UP000177876"/>
    </source>
</evidence>
<keyword evidence="1" id="KW-1133">Transmembrane helix</keyword>
<feature type="transmembrane region" description="Helical" evidence="1">
    <location>
        <begin position="56"/>
        <end position="77"/>
    </location>
</feature>
<keyword evidence="1" id="KW-0812">Transmembrane</keyword>
<evidence type="ECO:0000259" key="2">
    <source>
        <dbReference type="Pfam" id="PF13239"/>
    </source>
</evidence>
<keyword evidence="1" id="KW-0472">Membrane</keyword>
<evidence type="ECO:0000256" key="1">
    <source>
        <dbReference type="SAM" id="Phobius"/>
    </source>
</evidence>
<accession>A0A1F2WT84</accession>
<feature type="transmembrane region" description="Helical" evidence="1">
    <location>
        <begin position="33"/>
        <end position="50"/>
    </location>
</feature>
<dbReference type="Proteomes" id="UP000177876">
    <property type="component" value="Unassembled WGS sequence"/>
</dbReference>
<proteinExistence type="predicted"/>
<protein>
    <recommendedName>
        <fullName evidence="2">2TM domain-containing protein</fullName>
    </recommendedName>
</protein>
<name>A0A1F2WT84_9ACTN</name>
<reference evidence="3 4" key="1">
    <citation type="journal article" date="2016" name="Nat. Commun.">
        <title>Thousands of microbial genomes shed light on interconnected biogeochemical processes in an aquifer system.</title>
        <authorList>
            <person name="Anantharaman K."/>
            <person name="Brown C.T."/>
            <person name="Hug L.A."/>
            <person name="Sharon I."/>
            <person name="Castelle C.J."/>
            <person name="Probst A.J."/>
            <person name="Thomas B.C."/>
            <person name="Singh A."/>
            <person name="Wilkins M.J."/>
            <person name="Karaoz U."/>
            <person name="Brodie E.L."/>
            <person name="Williams K.H."/>
            <person name="Hubbard S.S."/>
            <person name="Banfield J.F."/>
        </authorList>
    </citation>
    <scope>NUCLEOTIDE SEQUENCE [LARGE SCALE GENOMIC DNA]</scope>
</reference>
<feature type="domain" description="2TM" evidence="2">
    <location>
        <begin position="31"/>
        <end position="75"/>
    </location>
</feature>
<gene>
    <name evidence="3" type="ORF">A2Y75_02170</name>
</gene>
<evidence type="ECO:0000313" key="3">
    <source>
        <dbReference type="EMBL" id="OFW60114.1"/>
    </source>
</evidence>
<dbReference type="Pfam" id="PF13239">
    <property type="entry name" value="2TM"/>
    <property type="match status" value="1"/>
</dbReference>
<dbReference type="AlphaFoldDB" id="A0A1F2WT84"/>
<dbReference type="EMBL" id="MELK01000006">
    <property type="protein sequence ID" value="OFW60114.1"/>
    <property type="molecule type" value="Genomic_DNA"/>
</dbReference>
<organism evidence="3 4">
    <name type="scientific">Candidatus Solincola sediminis</name>
    <dbReference type="NCBI Taxonomy" id="1797199"/>
    <lineage>
        <taxon>Bacteria</taxon>
        <taxon>Bacillati</taxon>
        <taxon>Actinomycetota</taxon>
        <taxon>Candidatus Geothermincolia</taxon>
        <taxon>Candidatus Geothermincolales</taxon>
        <taxon>Candidatus Geothermincolaceae</taxon>
        <taxon>Candidatus Solincola</taxon>
    </lineage>
</organism>
<dbReference type="InterPro" id="IPR025698">
    <property type="entry name" value="2TM_dom"/>
</dbReference>